<dbReference type="Proteomes" id="UP000199111">
    <property type="component" value="Unassembled WGS sequence"/>
</dbReference>
<evidence type="ECO:0000313" key="4">
    <source>
        <dbReference type="EMBL" id="SFI60448.1"/>
    </source>
</evidence>
<name>A0A1I3JKC4_9ACTN</name>
<dbReference type="RefSeq" id="WP_093886200.1">
    <property type="nucleotide sequence ID" value="NZ_FOQY01000004.1"/>
</dbReference>
<evidence type="ECO:0000259" key="3">
    <source>
        <dbReference type="SMART" id="SM01008"/>
    </source>
</evidence>
<dbReference type="Gene3D" id="3.30.365.10">
    <property type="entry name" value="Aldehyde oxidase/xanthine dehydrogenase, molybdopterin binding domain"/>
    <property type="match status" value="4"/>
</dbReference>
<dbReference type="Gene3D" id="3.90.1170.50">
    <property type="entry name" value="Aldehyde oxidase/xanthine dehydrogenase, a/b hammerhead"/>
    <property type="match status" value="1"/>
</dbReference>
<keyword evidence="5" id="KW-1185">Reference proteome</keyword>
<keyword evidence="2" id="KW-0560">Oxidoreductase</keyword>
<keyword evidence="1" id="KW-0500">Molybdenum</keyword>
<dbReference type="InterPro" id="IPR000674">
    <property type="entry name" value="Ald_Oxase/Xan_DH_a/b"/>
</dbReference>
<organism evidence="4 5">
    <name type="scientific">Streptosporangium canum</name>
    <dbReference type="NCBI Taxonomy" id="324952"/>
    <lineage>
        <taxon>Bacteria</taxon>
        <taxon>Bacillati</taxon>
        <taxon>Actinomycetota</taxon>
        <taxon>Actinomycetes</taxon>
        <taxon>Streptosporangiales</taxon>
        <taxon>Streptosporangiaceae</taxon>
        <taxon>Streptosporangium</taxon>
    </lineage>
</organism>
<accession>A0A1I3JKC4</accession>
<dbReference type="PANTHER" id="PTHR11908">
    <property type="entry name" value="XANTHINE DEHYDROGENASE"/>
    <property type="match status" value="1"/>
</dbReference>
<dbReference type="AlphaFoldDB" id="A0A1I3JKC4"/>
<dbReference type="SUPFAM" id="SSF56003">
    <property type="entry name" value="Molybdenum cofactor-binding domain"/>
    <property type="match status" value="1"/>
</dbReference>
<dbReference type="InterPro" id="IPR046867">
    <property type="entry name" value="AldOxase/xan_DH_MoCoBD2"/>
</dbReference>
<sequence length="696" mass="74303">MTTTTPSSVGSGLDRVEGLDKVTGRARYAFEYSPRDLAYAVPVQAAVARGEIRAVDVDAVLKYPGVIAAIWYGNAPRLASDDGGELAVLQSPRVAYRGQYIGVVVAETLQDAREAAGLVRVEYAAERHDVELRADHPGLYRPEVVNPDFPADVEQGDPDAALAAAPIVVDAVYSTPAEHNNPMEPHATVAAWDGDGLTLHDSNQGASAVRDTVAALFGMPPANVRVISPHVGGGFGSKGLPHPHVVLAALAAKQVGRPVKLAVTRQQMFAVTGYRTPTIQRVRLGADAGGRLTAIVHEAFEQSSTIKEFAEQTTVPTRMMYAAPDRRTTHRLVRLDVPTPSWMRAPGETPGMFALESAMDELAIACRLDPVELRIRNEPETDPESGLPFSSRNLVACLREGARRFGWAGRDPAPGVRRRGRLLVGTGVAASTYPVYRRPSRASVRAEPDGRFTVRIAAADIGTGARTVLTQIAADALRAPVDRVRVEIGDSALPTASLAGGSMGTASWGTAVVRACEALLEELDRRGGDLPAGGVEADADTSEEIRGQRRFARHAFGAQFAEVGVDVDTGETRALRLLGVFAAGRIVNPKTARSQFVGGMTMGLSMALLEESVMDREFGDYLNHDLAQYHVAACADVRDIEALWVEEDDPHLNPMGSKGIGEIGIVGTAAAIANAVHHATGVRIRDLPIRLDKLVR</sequence>
<dbReference type="InterPro" id="IPR036856">
    <property type="entry name" value="Ald_Oxase/Xan_DH_a/b_sf"/>
</dbReference>
<dbReference type="InterPro" id="IPR016208">
    <property type="entry name" value="Ald_Oxase/xanthine_DH-like"/>
</dbReference>
<proteinExistence type="predicted"/>
<dbReference type="InterPro" id="IPR008274">
    <property type="entry name" value="AldOxase/xan_DH_MoCoBD1"/>
</dbReference>
<evidence type="ECO:0000256" key="2">
    <source>
        <dbReference type="ARBA" id="ARBA00023002"/>
    </source>
</evidence>
<dbReference type="Pfam" id="PF01315">
    <property type="entry name" value="Ald_Xan_dh_C"/>
    <property type="match status" value="1"/>
</dbReference>
<dbReference type="GO" id="GO:0016491">
    <property type="term" value="F:oxidoreductase activity"/>
    <property type="evidence" value="ECO:0007669"/>
    <property type="project" value="UniProtKB-KW"/>
</dbReference>
<dbReference type="Pfam" id="PF20256">
    <property type="entry name" value="MoCoBD_2"/>
    <property type="match status" value="1"/>
</dbReference>
<evidence type="ECO:0000256" key="1">
    <source>
        <dbReference type="ARBA" id="ARBA00022505"/>
    </source>
</evidence>
<evidence type="ECO:0000313" key="5">
    <source>
        <dbReference type="Proteomes" id="UP000199111"/>
    </source>
</evidence>
<feature type="domain" description="Aldehyde oxidase/xanthine dehydrogenase a/b hammerhead" evidence="3">
    <location>
        <begin position="23"/>
        <end position="127"/>
    </location>
</feature>
<dbReference type="InterPro" id="IPR037165">
    <property type="entry name" value="AldOxase/xan_DH_Mopterin-bd_sf"/>
</dbReference>
<dbReference type="PANTHER" id="PTHR11908:SF132">
    <property type="entry name" value="ALDEHYDE OXIDASE 1-RELATED"/>
    <property type="match status" value="1"/>
</dbReference>
<gene>
    <name evidence="4" type="ORF">SAMN05216275_10443</name>
</gene>
<dbReference type="SMART" id="SM01008">
    <property type="entry name" value="Ald_Xan_dh_C"/>
    <property type="match status" value="1"/>
</dbReference>
<dbReference type="GO" id="GO:0005506">
    <property type="term" value="F:iron ion binding"/>
    <property type="evidence" value="ECO:0007669"/>
    <property type="project" value="InterPro"/>
</dbReference>
<dbReference type="EMBL" id="FOQY01000004">
    <property type="protein sequence ID" value="SFI60448.1"/>
    <property type="molecule type" value="Genomic_DNA"/>
</dbReference>
<protein>
    <submittedName>
        <fullName evidence="4">Xanthine dehydrogenase, molybdenum binding subunit apoprotein</fullName>
    </submittedName>
</protein>
<dbReference type="GeneID" id="96297231"/>
<dbReference type="Pfam" id="PF02738">
    <property type="entry name" value="MoCoBD_1"/>
    <property type="match status" value="1"/>
</dbReference>
<reference evidence="5" key="1">
    <citation type="submission" date="2016-10" db="EMBL/GenBank/DDBJ databases">
        <authorList>
            <person name="Varghese N."/>
            <person name="Submissions S."/>
        </authorList>
    </citation>
    <scope>NUCLEOTIDE SEQUENCE [LARGE SCALE GENOMIC DNA]</scope>
    <source>
        <strain evidence="5">CGMCC 4.2126</strain>
    </source>
</reference>
<dbReference type="SUPFAM" id="SSF54665">
    <property type="entry name" value="CO dehydrogenase molybdoprotein N-domain-like"/>
    <property type="match status" value="1"/>
</dbReference>